<dbReference type="CDD" id="cd16449">
    <property type="entry name" value="RING-HC"/>
    <property type="match status" value="1"/>
</dbReference>
<dbReference type="InterPro" id="IPR036412">
    <property type="entry name" value="HAD-like_sf"/>
</dbReference>
<evidence type="ECO:0000313" key="9">
    <source>
        <dbReference type="EMBL" id="KAK2080471.1"/>
    </source>
</evidence>
<dbReference type="PROSITE" id="PS51382">
    <property type="entry name" value="SPX"/>
    <property type="match status" value="1"/>
</dbReference>
<keyword evidence="10" id="KW-1185">Reference proteome</keyword>
<feature type="domain" description="SPX" evidence="8">
    <location>
        <begin position="1"/>
        <end position="130"/>
    </location>
</feature>
<dbReference type="InterPro" id="IPR004331">
    <property type="entry name" value="SPX_dom"/>
</dbReference>
<dbReference type="InterPro" id="IPR017907">
    <property type="entry name" value="Znf_RING_CS"/>
</dbReference>
<evidence type="ECO:0000256" key="1">
    <source>
        <dbReference type="ARBA" id="ARBA00022723"/>
    </source>
</evidence>
<accession>A0AAD9IML5</accession>
<feature type="domain" description="FCP1 homology" evidence="7">
    <location>
        <begin position="420"/>
        <end position="560"/>
    </location>
</feature>
<evidence type="ECO:0008006" key="11">
    <source>
        <dbReference type="Google" id="ProtNLM"/>
    </source>
</evidence>
<dbReference type="AlphaFoldDB" id="A0AAD9IML5"/>
<evidence type="ECO:0000259" key="8">
    <source>
        <dbReference type="PROSITE" id="PS51382"/>
    </source>
</evidence>
<feature type="domain" description="RING-type" evidence="6">
    <location>
        <begin position="180"/>
        <end position="251"/>
    </location>
</feature>
<organism evidence="9 10">
    <name type="scientific">Prototheca wickerhamii</name>
    <dbReference type="NCBI Taxonomy" id="3111"/>
    <lineage>
        <taxon>Eukaryota</taxon>
        <taxon>Viridiplantae</taxon>
        <taxon>Chlorophyta</taxon>
        <taxon>core chlorophytes</taxon>
        <taxon>Trebouxiophyceae</taxon>
        <taxon>Chlorellales</taxon>
        <taxon>Chlorellaceae</taxon>
        <taxon>Prototheca</taxon>
    </lineage>
</organism>
<feature type="compositionally biased region" description="Low complexity" evidence="5">
    <location>
        <begin position="399"/>
        <end position="412"/>
    </location>
</feature>
<dbReference type="InterPro" id="IPR001841">
    <property type="entry name" value="Znf_RING"/>
</dbReference>
<dbReference type="InterPro" id="IPR023214">
    <property type="entry name" value="HAD_sf"/>
</dbReference>
<dbReference type="CDD" id="cd14447">
    <property type="entry name" value="SPX"/>
    <property type="match status" value="1"/>
</dbReference>
<dbReference type="SMART" id="SM00577">
    <property type="entry name" value="CPDc"/>
    <property type="match status" value="1"/>
</dbReference>
<dbReference type="GO" id="GO:0008270">
    <property type="term" value="F:zinc ion binding"/>
    <property type="evidence" value="ECO:0007669"/>
    <property type="project" value="UniProtKB-KW"/>
</dbReference>
<dbReference type="Pfam" id="PF03031">
    <property type="entry name" value="NIF"/>
    <property type="match status" value="1"/>
</dbReference>
<evidence type="ECO:0000256" key="5">
    <source>
        <dbReference type="SAM" id="MobiDB-lite"/>
    </source>
</evidence>
<gene>
    <name evidence="9" type="ORF">QBZ16_000324</name>
</gene>
<dbReference type="PANTHER" id="PTHR20889">
    <property type="entry name" value="PHOSPHATASE, ORPHAN 1, 2"/>
    <property type="match status" value="1"/>
</dbReference>
<dbReference type="Proteomes" id="UP001255856">
    <property type="component" value="Unassembled WGS sequence"/>
</dbReference>
<dbReference type="Pfam" id="PF13445">
    <property type="entry name" value="zf-RING_UBOX"/>
    <property type="match status" value="1"/>
</dbReference>
<name>A0AAD9IML5_PROWI</name>
<dbReference type="PROSITE" id="PS50969">
    <property type="entry name" value="FCP1"/>
    <property type="match status" value="1"/>
</dbReference>
<evidence type="ECO:0000256" key="4">
    <source>
        <dbReference type="PROSITE-ProRule" id="PRU00175"/>
    </source>
</evidence>
<dbReference type="EMBL" id="JASFZW010000001">
    <property type="protein sequence ID" value="KAK2080471.1"/>
    <property type="molecule type" value="Genomic_DNA"/>
</dbReference>
<evidence type="ECO:0000259" key="6">
    <source>
        <dbReference type="PROSITE" id="PS50089"/>
    </source>
</evidence>
<dbReference type="GO" id="GO:0016791">
    <property type="term" value="F:phosphatase activity"/>
    <property type="evidence" value="ECO:0007669"/>
    <property type="project" value="InterPro"/>
</dbReference>
<keyword evidence="3" id="KW-0862">Zinc</keyword>
<evidence type="ECO:0000256" key="2">
    <source>
        <dbReference type="ARBA" id="ARBA00022771"/>
    </source>
</evidence>
<dbReference type="SUPFAM" id="SSF56784">
    <property type="entry name" value="HAD-like"/>
    <property type="match status" value="2"/>
</dbReference>
<feature type="region of interest" description="Disordered" evidence="5">
    <location>
        <begin position="587"/>
        <end position="623"/>
    </location>
</feature>
<dbReference type="InterPro" id="IPR004274">
    <property type="entry name" value="FCP1_dom"/>
</dbReference>
<dbReference type="PANTHER" id="PTHR20889:SF12">
    <property type="entry name" value="LP01149P"/>
    <property type="match status" value="1"/>
</dbReference>
<keyword evidence="2 4" id="KW-0863">Zinc-finger</keyword>
<comment type="caution">
    <text evidence="9">The sequence shown here is derived from an EMBL/GenBank/DDBJ whole genome shotgun (WGS) entry which is preliminary data.</text>
</comment>
<dbReference type="Gene3D" id="3.30.40.10">
    <property type="entry name" value="Zinc/RING finger domain, C3HC4 (zinc finger)"/>
    <property type="match status" value="1"/>
</dbReference>
<dbReference type="PROSITE" id="PS50089">
    <property type="entry name" value="ZF_RING_2"/>
    <property type="match status" value="1"/>
</dbReference>
<dbReference type="Gene3D" id="3.40.50.1000">
    <property type="entry name" value="HAD superfamily/HAD-like"/>
    <property type="match status" value="2"/>
</dbReference>
<protein>
    <recommendedName>
        <fullName evidence="11">RING-type domain-containing protein</fullName>
    </recommendedName>
</protein>
<keyword evidence="1" id="KW-0479">Metal-binding</keyword>
<sequence length="852" mass="91371">MKFGKRLQQEASQRWPFAFVDYKALKKAIAEDCPGAQPGLEAAQRGFPFLNLLDAELARVSAAYDELELQLLRRADVASGLREQAAALRTLRRDALDLRKVAVLNQLAVTKALKKARRHLGPESAPTRIEALTLLAPRSLFRSTRLAGLLTQVSLRSSAQARHAGDDQDSGDDVEDDFRCPICLDSLRSPVVLTCAHRFCWSCLLAYGQQLRQDPDASGKDGSLKPATTAAQASAAEHSLLQTQLSCPVCRQEHLLDLENLEIDTVFEAFLELLHGDRAAEKPADVAVEEASMDLDLPPGPAIADEADGAALGDATWASRRAWAGPAPPAPTPPRRRSSARLSVEDSTGFDPVLPPLEIESARGLPERAMAASPAPSDAEQRPDGPSAASSAPLRVRTAAAEPAAPVPGGAPLLPPPAPEHRDKLVVCLDLDGTLVTTFSPARVPILPRGSVAYQVGEGSRLNPQGVVVDYALPIATALESRYGRFAHRLYRPATVPSPEYPCVKDLSRLGRPLARTVLVDDTPLAFSFQPDNGVPVLQFRGDVDDRLLTEALLPLIETLADAADVRAPLTARFSMRAWFTAQAAQRAAVKPPPPRRPGVSRVRATATTAPAPPRPAAHAAPAPHPHAPFLILDFDQSLMHVDAQEYLCEVLAPELTSLLAVEHARASWIPATNAVWREMARRGVSPAAAADVAAALAREMPPASAELLRWAARERGWRCAVLSDCNSWLIDAVLGAAGLRACVHEVVTNPAAMGGGDDDAEHALLTGAELDDMLARLAAPRPAIIYVGDGPNDLCPALRLGPGDFVLAREDFALDALLRDRAAEVKASVLRWSTHDQLLHLVQTLRLAVDG</sequence>
<evidence type="ECO:0000313" key="10">
    <source>
        <dbReference type="Proteomes" id="UP001255856"/>
    </source>
</evidence>
<evidence type="ECO:0000256" key="3">
    <source>
        <dbReference type="ARBA" id="ARBA00022833"/>
    </source>
</evidence>
<dbReference type="InterPro" id="IPR016965">
    <property type="entry name" value="Pase_PHOSPHO-typ"/>
</dbReference>
<dbReference type="PROSITE" id="PS00518">
    <property type="entry name" value="ZF_RING_1"/>
    <property type="match status" value="1"/>
</dbReference>
<dbReference type="Pfam" id="PF06888">
    <property type="entry name" value="Put_Phosphatase"/>
    <property type="match status" value="2"/>
</dbReference>
<proteinExistence type="predicted"/>
<evidence type="ECO:0000259" key="7">
    <source>
        <dbReference type="PROSITE" id="PS50969"/>
    </source>
</evidence>
<feature type="region of interest" description="Disordered" evidence="5">
    <location>
        <begin position="322"/>
        <end position="418"/>
    </location>
</feature>
<dbReference type="SUPFAM" id="SSF57850">
    <property type="entry name" value="RING/U-box"/>
    <property type="match status" value="1"/>
</dbReference>
<reference evidence="9" key="1">
    <citation type="submission" date="2021-01" db="EMBL/GenBank/DDBJ databases">
        <authorList>
            <person name="Eckstrom K.M.E."/>
        </authorList>
    </citation>
    <scope>NUCLEOTIDE SEQUENCE</scope>
    <source>
        <strain evidence="9">UVCC 0001</strain>
    </source>
</reference>
<dbReference type="SMART" id="SM00184">
    <property type="entry name" value="RING"/>
    <property type="match status" value="1"/>
</dbReference>
<dbReference type="InterPro" id="IPR013083">
    <property type="entry name" value="Znf_RING/FYVE/PHD"/>
</dbReference>
<dbReference type="InterPro" id="IPR027370">
    <property type="entry name" value="Znf-RING_euk"/>
</dbReference>
<feature type="compositionally biased region" description="Low complexity" evidence="5">
    <location>
        <begin position="598"/>
        <end position="610"/>
    </location>
</feature>